<dbReference type="Proteomes" id="UP001501337">
    <property type="component" value="Unassembled WGS sequence"/>
</dbReference>
<sequence length="106" mass="11686">MNDFGIKSVFTATVLTMSVSTALADTKPLPTFQEGDRAVLTVESNGKTMTIDTADMMYNPLDKQYGEPIEKGDSVYVYGEVDDEFFSKREISANSVVKLRDASEQS</sequence>
<gene>
    <name evidence="1" type="ORF">GCM10022278_29940</name>
</gene>
<evidence type="ECO:0000313" key="1">
    <source>
        <dbReference type="EMBL" id="GAA3970306.1"/>
    </source>
</evidence>
<protein>
    <recommendedName>
        <fullName evidence="3">DUF5666 domain-containing protein</fullName>
    </recommendedName>
</protein>
<keyword evidence="2" id="KW-1185">Reference proteome</keyword>
<organism evidence="1 2">
    <name type="scientific">Allohahella marinimesophila</name>
    <dbReference type="NCBI Taxonomy" id="1054972"/>
    <lineage>
        <taxon>Bacteria</taxon>
        <taxon>Pseudomonadati</taxon>
        <taxon>Pseudomonadota</taxon>
        <taxon>Gammaproteobacteria</taxon>
        <taxon>Oceanospirillales</taxon>
        <taxon>Hahellaceae</taxon>
        <taxon>Allohahella</taxon>
    </lineage>
</organism>
<proteinExistence type="predicted"/>
<evidence type="ECO:0008006" key="3">
    <source>
        <dbReference type="Google" id="ProtNLM"/>
    </source>
</evidence>
<evidence type="ECO:0000313" key="2">
    <source>
        <dbReference type="Proteomes" id="UP001501337"/>
    </source>
</evidence>
<accession>A0ABP7PS16</accession>
<comment type="caution">
    <text evidence="1">The sequence shown here is derived from an EMBL/GenBank/DDBJ whole genome shotgun (WGS) entry which is preliminary data.</text>
</comment>
<dbReference type="RefSeq" id="WP_344807776.1">
    <property type="nucleotide sequence ID" value="NZ_BAABBO010000012.1"/>
</dbReference>
<reference evidence="2" key="1">
    <citation type="journal article" date="2019" name="Int. J. Syst. Evol. Microbiol.">
        <title>The Global Catalogue of Microorganisms (GCM) 10K type strain sequencing project: providing services to taxonomists for standard genome sequencing and annotation.</title>
        <authorList>
            <consortium name="The Broad Institute Genomics Platform"/>
            <consortium name="The Broad Institute Genome Sequencing Center for Infectious Disease"/>
            <person name="Wu L."/>
            <person name="Ma J."/>
        </authorList>
    </citation>
    <scope>NUCLEOTIDE SEQUENCE [LARGE SCALE GENOMIC DNA]</scope>
    <source>
        <strain evidence="2">JCM 17555</strain>
    </source>
</reference>
<name>A0ABP7PS16_9GAMM</name>
<dbReference type="EMBL" id="BAABBO010000012">
    <property type="protein sequence ID" value="GAA3970306.1"/>
    <property type="molecule type" value="Genomic_DNA"/>
</dbReference>